<accession>A0A4R3KLM5</accession>
<organism evidence="1 2">
    <name type="scientific">Anseongella ginsenosidimutans</name>
    <dbReference type="NCBI Taxonomy" id="496056"/>
    <lineage>
        <taxon>Bacteria</taxon>
        <taxon>Pseudomonadati</taxon>
        <taxon>Bacteroidota</taxon>
        <taxon>Sphingobacteriia</taxon>
        <taxon>Sphingobacteriales</taxon>
        <taxon>Sphingobacteriaceae</taxon>
        <taxon>Anseongella</taxon>
    </lineage>
</organism>
<dbReference type="PROSITE" id="PS51257">
    <property type="entry name" value="PROKAR_LIPOPROTEIN"/>
    <property type="match status" value="1"/>
</dbReference>
<reference evidence="1 2" key="1">
    <citation type="submission" date="2019-03" db="EMBL/GenBank/DDBJ databases">
        <title>Genomic Encyclopedia of Type Strains, Phase IV (KMG-IV): sequencing the most valuable type-strain genomes for metagenomic binning, comparative biology and taxonomic classification.</title>
        <authorList>
            <person name="Goeker M."/>
        </authorList>
    </citation>
    <scope>NUCLEOTIDE SEQUENCE [LARGE SCALE GENOMIC DNA]</scope>
    <source>
        <strain evidence="1 2">DSM 21100</strain>
    </source>
</reference>
<proteinExistence type="predicted"/>
<name>A0A4R3KLM5_9SPHI</name>
<sequence length="149" mass="16857">MITLKFLPFACTALLIVLFQGCKKEDETLLLSNELELQFFSIKTPAGWNVVEEQGYDSYVGYITDGEKTIHFDQGTYVSDAGNISEDENTIYLERLTIQGDPAVIHKEKAENGTILSAYIQGKGKTRLYVRNPANDEFYKAIFKTHSFN</sequence>
<dbReference type="OrthoDB" id="676083at2"/>
<dbReference type="EMBL" id="SMAD01000015">
    <property type="protein sequence ID" value="TCS85039.1"/>
    <property type="molecule type" value="Genomic_DNA"/>
</dbReference>
<keyword evidence="2" id="KW-1185">Reference proteome</keyword>
<evidence type="ECO:0000313" key="2">
    <source>
        <dbReference type="Proteomes" id="UP000295807"/>
    </source>
</evidence>
<dbReference type="Proteomes" id="UP000295807">
    <property type="component" value="Unassembled WGS sequence"/>
</dbReference>
<protein>
    <submittedName>
        <fullName evidence="1">Uncharacterized protein</fullName>
    </submittedName>
</protein>
<evidence type="ECO:0000313" key="1">
    <source>
        <dbReference type="EMBL" id="TCS85039.1"/>
    </source>
</evidence>
<gene>
    <name evidence="1" type="ORF">EDD80_11522</name>
</gene>
<comment type="caution">
    <text evidence="1">The sequence shown here is derived from an EMBL/GenBank/DDBJ whole genome shotgun (WGS) entry which is preliminary data.</text>
</comment>
<dbReference type="RefSeq" id="WP_132130458.1">
    <property type="nucleotide sequence ID" value="NZ_CP042432.1"/>
</dbReference>
<dbReference type="AlphaFoldDB" id="A0A4R3KLM5"/>